<organism evidence="1 2">
    <name type="scientific">Eleutherodactylus coqui</name>
    <name type="common">Puerto Rican coqui</name>
    <dbReference type="NCBI Taxonomy" id="57060"/>
    <lineage>
        <taxon>Eukaryota</taxon>
        <taxon>Metazoa</taxon>
        <taxon>Chordata</taxon>
        <taxon>Craniata</taxon>
        <taxon>Vertebrata</taxon>
        <taxon>Euteleostomi</taxon>
        <taxon>Amphibia</taxon>
        <taxon>Batrachia</taxon>
        <taxon>Anura</taxon>
        <taxon>Neobatrachia</taxon>
        <taxon>Hyloidea</taxon>
        <taxon>Eleutherodactylidae</taxon>
        <taxon>Eleutherodactylinae</taxon>
        <taxon>Eleutherodactylus</taxon>
        <taxon>Eleutherodactylus</taxon>
    </lineage>
</organism>
<dbReference type="OrthoDB" id="27917at2759"/>
<reference evidence="1" key="1">
    <citation type="thesis" date="2020" institute="ProQuest LLC" country="789 East Eisenhower Parkway, Ann Arbor, MI, USA">
        <title>Comparative Genomics and Chromosome Evolution.</title>
        <authorList>
            <person name="Mudd A.B."/>
        </authorList>
    </citation>
    <scope>NUCLEOTIDE SEQUENCE</scope>
    <source>
        <strain evidence="1">HN-11 Male</strain>
        <tissue evidence="1">Kidney and liver</tissue>
    </source>
</reference>
<sequence length="86" mass="10096">MAQIRDQENQHHEKLLELCINLLERVLKGEMEEEMTDELRALFVDKDTIMNAVSASHDIHLLKIDNREDELVTKINNWATNLIQKV</sequence>
<name>A0A8J6AYC6_ELECQ</name>
<dbReference type="AlphaFoldDB" id="A0A8J6AYC6"/>
<protein>
    <submittedName>
        <fullName evidence="1">Uncharacterized protein</fullName>
    </submittedName>
</protein>
<dbReference type="Proteomes" id="UP000770717">
    <property type="component" value="Unassembled WGS sequence"/>
</dbReference>
<accession>A0A8J6AYC6</accession>
<evidence type="ECO:0000313" key="1">
    <source>
        <dbReference type="EMBL" id="KAG9460322.1"/>
    </source>
</evidence>
<comment type="caution">
    <text evidence="1">The sequence shown here is derived from an EMBL/GenBank/DDBJ whole genome shotgun (WGS) entry which is preliminary data.</text>
</comment>
<keyword evidence="2" id="KW-1185">Reference proteome</keyword>
<dbReference type="EMBL" id="WNTK01083614">
    <property type="protein sequence ID" value="KAG9460322.1"/>
    <property type="molecule type" value="Genomic_DNA"/>
</dbReference>
<gene>
    <name evidence="1" type="ORF">GDO78_022585</name>
</gene>
<proteinExistence type="predicted"/>
<evidence type="ECO:0000313" key="2">
    <source>
        <dbReference type="Proteomes" id="UP000770717"/>
    </source>
</evidence>
<feature type="non-terminal residue" evidence="1">
    <location>
        <position position="86"/>
    </location>
</feature>